<sequence>MSFPRTHSPRPSGSREQEDLTSMIKAFRDSMEAKLDLHSQKLTALVANIPRTDEGFEDLSQRITVLKNHQKAFLPKQEKEIGSLLHRQREEEGDIKDFKTVVGEEKEELHQVEDCVLKDQEELRNVEKKVLKEEEDLQKVEESMEKEKRELHQVEDFILQRDETVKKLGESNQSQQEPYTTATSGSDQRFRSQQPNIGNTLAQDLALIPKLDSEICKIAVKYPKLFETKLRPPPPRDFQYKIQLTDHTQIYSKPYKCNQEEQALIKDFINEKLEAGVLVPAPIDAWLHPIFPIRKTNANQSSTKIAVDLRRLNKVTVRMYTYPTDTKDLLSSLTDSHYFSALDLKNAFYQVSIHKDSIKYFGISTSEGNYCFTTLPFGAINSPTIFTNFVRQILEGIPCIFIYMDDILIHTKTLHDHMSLLRRIMEKLNEHQLQMNYNKMQLLTTKINFLGYSIQANKISPDISKIQAIQNWELPTTTTQIRAFVNFSNHFRIFIPEIAKFTNPLNELLKNNNGKNIKIEHTQASIDGYKALKAAIIGLPTLQLYNPKLPTIIFTDASHMVVGGYLCQPTFRNDKEVLVPIAFSSHKLTETQSRYAAMEKELLAIIVILEKFRYHCSNTVEIYTDYQSLASYLDKKTTPPPRIARFLDLIGSFSPKVYYLSGKKNFVADIITRYQTQNIKELVDEDKILGQTFTVKRNLKQQLLPRLEAIELENLNESQVHKIQTSLEQQQQHDLEDNDEELPLQSFKLMNDELFVIINNQLLKYLPRSEYNDICQTIHDKHHPSTRVTDYLCTLAYWHPDHLLIATNITRKCHYCQLNTSIREAIRPYRPLEPLKAFSRWGMDYSGPYFNTVQHRYILVAVEYVTGLTIAVPTLHKDADNAISLLQSIISIMSAPTELVTDQGKEFSSQALATLCDQNNIQHHITSAHHPRGNGRVEKVNHLLKKILKALTNDTMQDWDLKLYDALRIYNATPTIFNYTPLYLALGIEPHHNLNQLQKDLIENLQKELPPEVQSTEEHEENPNDEQQEEGREQQISREEQQDGRDLVHLRIYELEAIKKARKLHTNLKTRRNAVQNMLKEPYGIPAPFTKGQWVYRIRAKARKYEPNFDGPYQVQEVLGKGAYKLRDITGREKGIYNQDQLKLAYSADNDPIQVFSSFNKEYDRVQQKLLDKIQSERDHQLNCLSVQHLHRQRRLLDISSCLEQISQ</sequence>
<name>A0A1D8PI28_CANAL</name>
<dbReference type="PANTHER" id="PTHR37984:SF5">
    <property type="entry name" value="PROTEIN NYNRIN-LIKE"/>
    <property type="match status" value="1"/>
</dbReference>
<dbReference type="KEGG" id="cal:CAALFM_C208240WA"/>
<keyword evidence="7" id="KW-0540">Nuclease</keyword>
<dbReference type="GO" id="GO:0015074">
    <property type="term" value="P:DNA integration"/>
    <property type="evidence" value="ECO:0007669"/>
    <property type="project" value="InterPro"/>
</dbReference>
<dbReference type="PROSITE" id="PS50994">
    <property type="entry name" value="INTEGRASE"/>
    <property type="match status" value="1"/>
</dbReference>
<feature type="compositionally biased region" description="Acidic residues" evidence="16">
    <location>
        <begin position="1018"/>
        <end position="1028"/>
    </location>
</feature>
<keyword evidence="9" id="KW-0378">Hydrolase</keyword>
<dbReference type="InterPro" id="IPR012337">
    <property type="entry name" value="RNaseH-like_sf"/>
</dbReference>
<dbReference type="RefSeq" id="XP_716059.2">
    <property type="nucleotide sequence ID" value="XM_710966.2"/>
</dbReference>
<evidence type="ECO:0000259" key="18">
    <source>
        <dbReference type="PROSITE" id="PS50994"/>
    </source>
</evidence>
<dbReference type="OrthoDB" id="4096693at2759"/>
<keyword evidence="4" id="KW-0963">Cytoplasm</keyword>
<dbReference type="GO" id="GO:0004523">
    <property type="term" value="F:RNA-DNA hybrid ribonuclease activity"/>
    <property type="evidence" value="ECO:0007669"/>
    <property type="project" value="UniProtKB-EC"/>
</dbReference>
<gene>
    <name evidence="19" type="primary">ORF298</name>
    <name evidence="20" type="ordered locus">CAALFM_C208240WA</name>
    <name evidence="19" type="ordered locus">orf19.9710</name>
</gene>
<evidence type="ECO:0000313" key="21">
    <source>
        <dbReference type="Proteomes" id="UP000000559"/>
    </source>
</evidence>
<dbReference type="Pfam" id="PF17917">
    <property type="entry name" value="RT_RNaseH"/>
    <property type="match status" value="1"/>
</dbReference>
<evidence type="ECO:0000256" key="12">
    <source>
        <dbReference type="ARBA" id="ARBA00023242"/>
    </source>
</evidence>
<evidence type="ECO:0000256" key="3">
    <source>
        <dbReference type="ARBA" id="ARBA00004496"/>
    </source>
</evidence>
<dbReference type="InterPro" id="IPR036397">
    <property type="entry name" value="RNaseH_sf"/>
</dbReference>
<dbReference type="InterPro" id="IPR041373">
    <property type="entry name" value="RT_RNaseH"/>
</dbReference>
<dbReference type="CDD" id="cd09274">
    <property type="entry name" value="RNase_HI_RT_Ty3"/>
    <property type="match status" value="1"/>
</dbReference>
<evidence type="ECO:0000256" key="13">
    <source>
        <dbReference type="ARBA" id="ARBA00025590"/>
    </source>
</evidence>
<comment type="catalytic activity">
    <reaction evidence="1">
        <text>Endonucleolytic cleavage to 5'-phosphomonoester.</text>
        <dbReference type="EC" id="3.1.26.4"/>
    </reaction>
</comment>
<evidence type="ECO:0000256" key="7">
    <source>
        <dbReference type="ARBA" id="ARBA00022722"/>
    </source>
</evidence>
<proteinExistence type="predicted"/>
<dbReference type="STRING" id="237561.A0A1D8PI28"/>
<evidence type="ECO:0000256" key="5">
    <source>
        <dbReference type="ARBA" id="ARBA00022679"/>
    </source>
</evidence>
<feature type="compositionally biased region" description="Polar residues" evidence="16">
    <location>
        <begin position="170"/>
        <end position="194"/>
    </location>
</feature>
<protein>
    <submittedName>
        <fullName evidence="20">Uncharacterized protein</fullName>
    </submittedName>
</protein>
<keyword evidence="11" id="KW-0695">RNA-directed DNA polymerase</keyword>
<evidence type="ECO:0000256" key="14">
    <source>
        <dbReference type="ARBA" id="ARBA00025615"/>
    </source>
</evidence>
<evidence type="ECO:0000256" key="4">
    <source>
        <dbReference type="ARBA" id="ARBA00022490"/>
    </source>
</evidence>
<evidence type="ECO:0000256" key="10">
    <source>
        <dbReference type="ARBA" id="ARBA00022884"/>
    </source>
</evidence>
<dbReference type="PROSITE" id="PS50878">
    <property type="entry name" value="RT_POL"/>
    <property type="match status" value="1"/>
</dbReference>
<reference evidence="20 21" key="2">
    <citation type="journal article" date="2007" name="Genome Biol.">
        <title>Assembly of the Candida albicans genome into sixteen supercontigs aligned on the eight chromosomes.</title>
        <authorList>
            <person name="van het Hoog M."/>
            <person name="Rast T.J."/>
            <person name="Martchenko M."/>
            <person name="Grindle S."/>
            <person name="Dignard D."/>
            <person name="Hogues H."/>
            <person name="Cuomo C."/>
            <person name="Berriman M."/>
            <person name="Scherer S."/>
            <person name="Magee B.B."/>
            <person name="Whiteway M."/>
            <person name="Chibana H."/>
            <person name="Nantel A."/>
            <person name="Magee P.T."/>
        </authorList>
    </citation>
    <scope>GENOME REANNOTATION</scope>
    <source>
        <strain evidence="21">SC5314 / ATCC MYA-2876</strain>
    </source>
</reference>
<evidence type="ECO:0000259" key="17">
    <source>
        <dbReference type="PROSITE" id="PS50878"/>
    </source>
</evidence>
<dbReference type="InterPro" id="IPR043128">
    <property type="entry name" value="Rev_trsase/Diguanyl_cyclase"/>
</dbReference>
<dbReference type="GO" id="GO:0003723">
    <property type="term" value="F:RNA binding"/>
    <property type="evidence" value="ECO:0007669"/>
    <property type="project" value="UniProtKB-KW"/>
</dbReference>
<dbReference type="SUPFAM" id="SSF53098">
    <property type="entry name" value="Ribonuclease H-like"/>
    <property type="match status" value="1"/>
</dbReference>
<dbReference type="AlphaFoldDB" id="A0A1D8PI28"/>
<evidence type="ECO:0000256" key="9">
    <source>
        <dbReference type="ARBA" id="ARBA00022801"/>
    </source>
</evidence>
<dbReference type="SMR" id="A0A1D8PI28"/>
<feature type="domain" description="Integrase catalytic" evidence="18">
    <location>
        <begin position="830"/>
        <end position="998"/>
    </location>
</feature>
<keyword evidence="12" id="KW-0539">Nucleus</keyword>
<organism evidence="20 21">
    <name type="scientific">Candida albicans (strain SC5314 / ATCC MYA-2876)</name>
    <name type="common">Yeast</name>
    <dbReference type="NCBI Taxonomy" id="237561"/>
    <lineage>
        <taxon>Eukaryota</taxon>
        <taxon>Fungi</taxon>
        <taxon>Dikarya</taxon>
        <taxon>Ascomycota</taxon>
        <taxon>Saccharomycotina</taxon>
        <taxon>Pichiomycetes</taxon>
        <taxon>Debaryomycetaceae</taxon>
        <taxon>Candida/Lodderomyces clade</taxon>
        <taxon>Candida</taxon>
    </lineage>
</organism>
<dbReference type="Gene3D" id="3.10.10.10">
    <property type="entry name" value="HIV Type 1 Reverse Transcriptase, subunit A, domain 1"/>
    <property type="match status" value="1"/>
</dbReference>
<evidence type="ECO:0000256" key="2">
    <source>
        <dbReference type="ARBA" id="ARBA00004123"/>
    </source>
</evidence>
<dbReference type="EMBL" id="CP017624">
    <property type="protein sequence ID" value="AOW27816.1"/>
    <property type="molecule type" value="Genomic_DNA"/>
</dbReference>
<feature type="region of interest" description="Disordered" evidence="16">
    <location>
        <begin position="1010"/>
        <end position="1043"/>
    </location>
</feature>
<dbReference type="VEuPathDB" id="FungiDB:C2_08240W_A"/>
<feature type="compositionally biased region" description="Basic and acidic residues" evidence="16">
    <location>
        <begin position="1029"/>
        <end position="1043"/>
    </location>
</feature>
<evidence type="ECO:0000313" key="19">
    <source>
        <dbReference type="CGD" id="CAL0000191508"/>
    </source>
</evidence>
<dbReference type="SUPFAM" id="SSF56672">
    <property type="entry name" value="DNA/RNA polymerases"/>
    <property type="match status" value="1"/>
</dbReference>
<dbReference type="InterPro" id="IPR000477">
    <property type="entry name" value="RT_dom"/>
</dbReference>
<evidence type="ECO:0000313" key="20">
    <source>
        <dbReference type="EMBL" id="AOW27816.1"/>
    </source>
</evidence>
<comment type="function">
    <text evidence="14">Integrase (IN) targets the VLP to the nucleus, where a subparticle preintegration complex (PIC) containing at least integrase and the newly synthesized dsDNA copy of the retrotransposon must transit the nuclear membrane. Once in the nucleus, integrase performs the integration of the dsDNA into the host genome.</text>
</comment>
<dbReference type="PANTHER" id="PTHR37984">
    <property type="entry name" value="PROTEIN CBG26694"/>
    <property type="match status" value="1"/>
</dbReference>
<keyword evidence="10" id="KW-0694">RNA-binding</keyword>
<feature type="region of interest" description="Disordered" evidence="16">
    <location>
        <begin position="168"/>
        <end position="194"/>
    </location>
</feature>
<dbReference type="GO" id="GO:0003964">
    <property type="term" value="F:RNA-directed DNA polymerase activity"/>
    <property type="evidence" value="ECO:0007669"/>
    <property type="project" value="UniProtKB-KW"/>
</dbReference>
<dbReference type="GO" id="GO:0005634">
    <property type="term" value="C:nucleus"/>
    <property type="evidence" value="ECO:0007669"/>
    <property type="project" value="UniProtKB-SubCell"/>
</dbReference>
<dbReference type="InParanoid" id="A0A1D8PI28"/>
<dbReference type="GeneID" id="3642344"/>
<dbReference type="CGD" id="CAL0000191508">
    <property type="gene designation" value="ORF298"/>
</dbReference>
<reference evidence="20 21" key="1">
    <citation type="journal article" date="2004" name="Proc. Natl. Acad. Sci. U.S.A.">
        <title>The diploid genome sequence of Candida albicans.</title>
        <authorList>
            <person name="Jones T."/>
            <person name="Federspiel N.A."/>
            <person name="Chibana H."/>
            <person name="Dungan J."/>
            <person name="Kalman S."/>
            <person name="Magee B.B."/>
            <person name="Newport G."/>
            <person name="Thorstenson Y.R."/>
            <person name="Agabian N."/>
            <person name="Magee P.T."/>
            <person name="Davis R.W."/>
            <person name="Scherer S."/>
        </authorList>
    </citation>
    <scope>NUCLEOTIDE SEQUENCE [LARGE SCALE GENOMIC DNA]</scope>
    <source>
        <strain evidence="21">SC5314 / ATCC MYA-2876</strain>
    </source>
</reference>
<dbReference type="InterPro" id="IPR001584">
    <property type="entry name" value="Integrase_cat-core"/>
</dbReference>
<feature type="coiled-coil region" evidence="15">
    <location>
        <begin position="116"/>
        <end position="157"/>
    </location>
</feature>
<dbReference type="Proteomes" id="UP000000559">
    <property type="component" value="Chromosome 2"/>
</dbReference>
<keyword evidence="21" id="KW-1185">Reference proteome</keyword>
<evidence type="ECO:0000256" key="8">
    <source>
        <dbReference type="ARBA" id="ARBA00022759"/>
    </source>
</evidence>
<accession>A0A1D8PI28</accession>
<dbReference type="Gene3D" id="3.30.420.10">
    <property type="entry name" value="Ribonuclease H-like superfamily/Ribonuclease H"/>
    <property type="match status" value="1"/>
</dbReference>
<dbReference type="CDD" id="cd01647">
    <property type="entry name" value="RT_LTR"/>
    <property type="match status" value="1"/>
</dbReference>
<comment type="subcellular location">
    <subcellularLocation>
        <location evidence="3">Cytoplasm</location>
    </subcellularLocation>
    <subcellularLocation>
        <location evidence="2">Nucleus</location>
    </subcellularLocation>
</comment>
<reference evidence="20 21" key="3">
    <citation type="journal article" date="2013" name="Genome Biol.">
        <title>Assembly of a phased diploid Candida albicans genome facilitates allele-specific measurements and provides a simple model for repeat and indel structure.</title>
        <authorList>
            <person name="Muzzey D."/>
            <person name="Schwartz K."/>
            <person name="Weissman J.S."/>
            <person name="Sherlock G."/>
        </authorList>
    </citation>
    <scope>NUCLEOTIDE SEQUENCE [LARGE SCALE GENOMIC DNA]</scope>
    <source>
        <strain evidence="21">SC5314 / ATCC MYA-2876</strain>
    </source>
</reference>
<dbReference type="Pfam" id="PF00078">
    <property type="entry name" value="RVT_1"/>
    <property type="match status" value="1"/>
</dbReference>
<evidence type="ECO:0000256" key="6">
    <source>
        <dbReference type="ARBA" id="ARBA00022695"/>
    </source>
</evidence>
<dbReference type="Gene3D" id="3.30.70.270">
    <property type="match status" value="2"/>
</dbReference>
<evidence type="ECO:0000256" key="11">
    <source>
        <dbReference type="ARBA" id="ARBA00022918"/>
    </source>
</evidence>
<keyword evidence="15" id="KW-0175">Coiled coil</keyword>
<keyword evidence="5" id="KW-0808">Transferase</keyword>
<evidence type="ECO:0000256" key="16">
    <source>
        <dbReference type="SAM" id="MobiDB-lite"/>
    </source>
</evidence>
<dbReference type="GO" id="GO:0005737">
    <property type="term" value="C:cytoplasm"/>
    <property type="evidence" value="ECO:0007669"/>
    <property type="project" value="UniProtKB-SubCell"/>
</dbReference>
<keyword evidence="8" id="KW-0255">Endonuclease</keyword>
<comment type="function">
    <text evidence="13">Reverse transcriptase/ribonuclease H (RT) is a multifunctional enzyme that catalyzes the conversion of the retro-elements RNA genome into dsDNA within the VLP. The enzyme displays a DNA polymerase activity that can copy either DNA or RNA templates, and a ribonuclease H (RNase H) activity that cleaves the RNA strand of RNA-DNA heteroduplexes during plus-strand synthesis and hydrolyzes RNA primers. The conversion leads to a linear dsDNA copy of the retrotransposon that includes long terminal repeats (LTRs) at both ends.</text>
</comment>
<feature type="region of interest" description="Disordered" evidence="16">
    <location>
        <begin position="1"/>
        <end position="22"/>
    </location>
</feature>
<keyword evidence="6" id="KW-0548">Nucleotidyltransferase</keyword>
<dbReference type="Pfam" id="PF00665">
    <property type="entry name" value="rve"/>
    <property type="match status" value="1"/>
</dbReference>
<dbReference type="InterPro" id="IPR043502">
    <property type="entry name" value="DNA/RNA_pol_sf"/>
</dbReference>
<feature type="domain" description="Reverse transcriptase" evidence="17">
    <location>
        <begin position="274"/>
        <end position="454"/>
    </location>
</feature>
<evidence type="ECO:0000256" key="15">
    <source>
        <dbReference type="SAM" id="Coils"/>
    </source>
</evidence>
<evidence type="ECO:0000256" key="1">
    <source>
        <dbReference type="ARBA" id="ARBA00000077"/>
    </source>
</evidence>
<dbReference type="InterPro" id="IPR050951">
    <property type="entry name" value="Retrovirus_Pol_polyprotein"/>
</dbReference>